<keyword evidence="5" id="KW-0999">Mitochondrion inner membrane</keyword>
<dbReference type="Proteomes" id="UP000291343">
    <property type="component" value="Unassembled WGS sequence"/>
</dbReference>
<proteinExistence type="inferred from homology"/>
<evidence type="ECO:0000256" key="5">
    <source>
        <dbReference type="ARBA" id="ARBA00022792"/>
    </source>
</evidence>
<evidence type="ECO:0000256" key="10">
    <source>
        <dbReference type="ARBA" id="ARBA00031497"/>
    </source>
</evidence>
<sequence>MPYSYFEHPDGEDTIRKIAFTSRYALIAGLFKSTCDVILFPAPTGYLSTAGKVFYVTAPLVGATAIGTGVISLSTNLRKKDDAVNYFIGGVVGGLSYGMFKGRLGTACYAAGLFGMLCLTFKYNNQRGVIFDQSERNRPCDVDVWRKYEDYTLTRSPPKGWVAGSN</sequence>
<feature type="transmembrane region" description="Helical" evidence="11">
    <location>
        <begin position="83"/>
        <end position="100"/>
    </location>
</feature>
<evidence type="ECO:0000256" key="9">
    <source>
        <dbReference type="ARBA" id="ARBA00030608"/>
    </source>
</evidence>
<dbReference type="GO" id="GO:0045271">
    <property type="term" value="C:respiratory chain complex I"/>
    <property type="evidence" value="ECO:0007669"/>
    <property type="project" value="InterPro"/>
</dbReference>
<gene>
    <name evidence="12" type="ORF">LSTR_LSTR009686</name>
</gene>
<dbReference type="FunCoup" id="A0A482WNI9">
    <property type="interactions" value="211"/>
</dbReference>
<evidence type="ECO:0000256" key="3">
    <source>
        <dbReference type="ARBA" id="ARBA00018191"/>
    </source>
</evidence>
<evidence type="ECO:0000256" key="11">
    <source>
        <dbReference type="SAM" id="Phobius"/>
    </source>
</evidence>
<dbReference type="GO" id="GO:0006120">
    <property type="term" value="P:mitochondrial electron transport, NADH to ubiquinone"/>
    <property type="evidence" value="ECO:0007669"/>
    <property type="project" value="InterPro"/>
</dbReference>
<feature type="transmembrane region" description="Helical" evidence="11">
    <location>
        <begin position="106"/>
        <end position="123"/>
    </location>
</feature>
<dbReference type="AlphaFoldDB" id="A0A482WNI9"/>
<protein>
    <recommendedName>
        <fullName evidence="3">NADH dehydrogenase [ubiquinone] 1 alpha subcomplex subunit 11</fullName>
    </recommendedName>
    <alternativeName>
        <fullName evidence="9">Complex I-B14.7</fullName>
    </alternativeName>
    <alternativeName>
        <fullName evidence="10">NADH-ubiquinone oxidoreductase subunit B14.7</fullName>
    </alternativeName>
</protein>
<keyword evidence="7" id="KW-0496">Mitochondrion</keyword>
<evidence type="ECO:0000313" key="13">
    <source>
        <dbReference type="Proteomes" id="UP000291343"/>
    </source>
</evidence>
<comment type="similarity">
    <text evidence="2">Belongs to the complex I NDUFA11 subunit family.</text>
</comment>
<feature type="transmembrane region" description="Helical" evidence="11">
    <location>
        <begin position="53"/>
        <end position="71"/>
    </location>
</feature>
<dbReference type="STRING" id="195883.A0A482WNI9"/>
<keyword evidence="8 11" id="KW-0472">Membrane</keyword>
<name>A0A482WNI9_LAOST</name>
<evidence type="ECO:0000256" key="8">
    <source>
        <dbReference type="ARBA" id="ARBA00023136"/>
    </source>
</evidence>
<evidence type="ECO:0000256" key="1">
    <source>
        <dbReference type="ARBA" id="ARBA00004292"/>
    </source>
</evidence>
<keyword evidence="6 11" id="KW-1133">Transmembrane helix</keyword>
<keyword evidence="4 11" id="KW-0812">Transmembrane</keyword>
<evidence type="ECO:0000256" key="2">
    <source>
        <dbReference type="ARBA" id="ARBA00008699"/>
    </source>
</evidence>
<dbReference type="InterPro" id="IPR039205">
    <property type="entry name" value="NDUFA11"/>
</dbReference>
<dbReference type="GO" id="GO:0005743">
    <property type="term" value="C:mitochondrial inner membrane"/>
    <property type="evidence" value="ECO:0007669"/>
    <property type="project" value="UniProtKB-SubCell"/>
</dbReference>
<comment type="subcellular location">
    <subcellularLocation>
        <location evidence="1">Mitochondrion inner membrane</location>
        <topology evidence="1">Multi-pass membrane protein</topology>
        <orientation evidence="1">Matrix side</orientation>
    </subcellularLocation>
</comment>
<evidence type="ECO:0000256" key="7">
    <source>
        <dbReference type="ARBA" id="ARBA00023128"/>
    </source>
</evidence>
<evidence type="ECO:0000256" key="4">
    <source>
        <dbReference type="ARBA" id="ARBA00022692"/>
    </source>
</evidence>
<organism evidence="12 13">
    <name type="scientific">Laodelphax striatellus</name>
    <name type="common">Small brown planthopper</name>
    <name type="synonym">Delphax striatella</name>
    <dbReference type="NCBI Taxonomy" id="195883"/>
    <lineage>
        <taxon>Eukaryota</taxon>
        <taxon>Metazoa</taxon>
        <taxon>Ecdysozoa</taxon>
        <taxon>Arthropoda</taxon>
        <taxon>Hexapoda</taxon>
        <taxon>Insecta</taxon>
        <taxon>Pterygota</taxon>
        <taxon>Neoptera</taxon>
        <taxon>Paraneoptera</taxon>
        <taxon>Hemiptera</taxon>
        <taxon>Auchenorrhyncha</taxon>
        <taxon>Fulgoroidea</taxon>
        <taxon>Delphacidae</taxon>
        <taxon>Criomorphinae</taxon>
        <taxon>Laodelphax</taxon>
    </lineage>
</organism>
<dbReference type="InParanoid" id="A0A482WNI9"/>
<dbReference type="OrthoDB" id="1913277at2759"/>
<comment type="caution">
    <text evidence="12">The sequence shown here is derived from an EMBL/GenBank/DDBJ whole genome shotgun (WGS) entry which is preliminary data.</text>
</comment>
<evidence type="ECO:0000313" key="12">
    <source>
        <dbReference type="EMBL" id="RZF35094.1"/>
    </source>
</evidence>
<evidence type="ECO:0000256" key="6">
    <source>
        <dbReference type="ARBA" id="ARBA00022989"/>
    </source>
</evidence>
<keyword evidence="13" id="KW-1185">Reference proteome</keyword>
<reference evidence="12 13" key="1">
    <citation type="journal article" date="2017" name="Gigascience">
        <title>Genome sequence of the small brown planthopper, Laodelphax striatellus.</title>
        <authorList>
            <person name="Zhu J."/>
            <person name="Jiang F."/>
            <person name="Wang X."/>
            <person name="Yang P."/>
            <person name="Bao Y."/>
            <person name="Zhao W."/>
            <person name="Wang W."/>
            <person name="Lu H."/>
            <person name="Wang Q."/>
            <person name="Cui N."/>
            <person name="Li J."/>
            <person name="Chen X."/>
            <person name="Luo L."/>
            <person name="Yu J."/>
            <person name="Kang L."/>
            <person name="Cui F."/>
        </authorList>
    </citation>
    <scope>NUCLEOTIDE SEQUENCE [LARGE SCALE GENOMIC DNA]</scope>
    <source>
        <strain evidence="12">Lst14</strain>
    </source>
</reference>
<dbReference type="PANTHER" id="PTHR21382:SF1">
    <property type="entry name" value="NADH DEHYDROGENASE [UBIQUINONE] 1 ALPHA SUBCOMPLEX SUBUNIT 11"/>
    <property type="match status" value="1"/>
</dbReference>
<dbReference type="EMBL" id="QKKF02029694">
    <property type="protein sequence ID" value="RZF35094.1"/>
    <property type="molecule type" value="Genomic_DNA"/>
</dbReference>
<accession>A0A482WNI9</accession>
<dbReference type="PANTHER" id="PTHR21382">
    <property type="entry name" value="NADH-UBIQUINONE OXIDOREDUCTASE SUBUNIT"/>
    <property type="match status" value="1"/>
</dbReference>
<dbReference type="SMR" id="A0A482WNI9"/>